<organism evidence="4">
    <name type="scientific">bioreactor metagenome</name>
    <dbReference type="NCBI Taxonomy" id="1076179"/>
    <lineage>
        <taxon>unclassified sequences</taxon>
        <taxon>metagenomes</taxon>
        <taxon>ecological metagenomes</taxon>
    </lineage>
</organism>
<evidence type="ECO:0000259" key="3">
    <source>
        <dbReference type="Pfam" id="PF25425"/>
    </source>
</evidence>
<proteinExistence type="predicted"/>
<evidence type="ECO:0000313" key="4">
    <source>
        <dbReference type="EMBL" id="MPM34708.1"/>
    </source>
</evidence>
<reference evidence="4" key="1">
    <citation type="submission" date="2019-08" db="EMBL/GenBank/DDBJ databases">
        <authorList>
            <person name="Kucharzyk K."/>
            <person name="Murdoch R.W."/>
            <person name="Higgins S."/>
            <person name="Loffler F."/>
        </authorList>
    </citation>
    <scope>NUCLEOTIDE SEQUENCE</scope>
</reference>
<keyword evidence="1" id="KW-0472">Membrane</keyword>
<accession>A0A644Z358</accession>
<dbReference type="InterPro" id="IPR056905">
    <property type="entry name" value="YfjL_C"/>
</dbReference>
<dbReference type="InterPro" id="IPR057359">
    <property type="entry name" value="YfjL_N"/>
</dbReference>
<keyword evidence="1" id="KW-0812">Transmembrane</keyword>
<gene>
    <name evidence="4" type="ORF">SDC9_81295</name>
</gene>
<evidence type="ECO:0000259" key="2">
    <source>
        <dbReference type="Pfam" id="PF24911"/>
    </source>
</evidence>
<dbReference type="Pfam" id="PF25425">
    <property type="entry name" value="YfjL_N"/>
    <property type="match status" value="1"/>
</dbReference>
<protein>
    <submittedName>
        <fullName evidence="4">Uncharacterized protein</fullName>
    </submittedName>
</protein>
<dbReference type="Pfam" id="PF24911">
    <property type="entry name" value="YfjL_C"/>
    <property type="match status" value="1"/>
</dbReference>
<name>A0A644Z358_9ZZZZ</name>
<dbReference type="AlphaFoldDB" id="A0A644Z358"/>
<dbReference type="EMBL" id="VSSQ01007055">
    <property type="protein sequence ID" value="MPM34708.1"/>
    <property type="molecule type" value="Genomic_DNA"/>
</dbReference>
<comment type="caution">
    <text evidence="4">The sequence shown here is derived from an EMBL/GenBank/DDBJ whole genome shotgun (WGS) entry which is preliminary data.</text>
</comment>
<keyword evidence="1" id="KW-1133">Transmembrane helix</keyword>
<feature type="domain" description="YfjL-like C-terminal" evidence="2">
    <location>
        <begin position="132"/>
        <end position="247"/>
    </location>
</feature>
<evidence type="ECO:0000256" key="1">
    <source>
        <dbReference type="SAM" id="Phobius"/>
    </source>
</evidence>
<feature type="domain" description="YfjL-like N-terminal" evidence="3">
    <location>
        <begin position="26"/>
        <end position="112"/>
    </location>
</feature>
<feature type="transmembrane region" description="Helical" evidence="1">
    <location>
        <begin position="26"/>
        <end position="45"/>
    </location>
</feature>
<sequence>MKWSGRTVPYDLLGGGTIKKSIKYKIVILISLLIMVFVFIFINSFTGNPVSAFIVSGKIKDYAEANYNDMDLELSEVKYNFKNSAYGCHVQSRKSEDTNFYIGYSHGRVSDDYEYEVANHFTTYRRLSKDFNDMVTHIIEKEYPYETTLIIGDLLGDTQQLTPDAPLNLKDMPLQLSLNVSVLSDNQSDEHLAVLLLELHQLLLSNDITIDEYTIRLEEPMPEEKKPGSGYNIYLVDFPAKYITEDKEVLTAAINKHKLEANKNEKY</sequence>